<dbReference type="OrthoDB" id="5987233at2759"/>
<evidence type="ECO:0000313" key="1">
    <source>
        <dbReference type="EMBL" id="KAJ7375859.1"/>
    </source>
</evidence>
<sequence>MVGNEKKKVLRSLPEKFPQILDPEHCGTITQIWKGFDNLYKTLSAWKPCQTRIDSFFGDVIEWLKLYLSLGGDVIGYENASVTPYIHVLAYHLPRFVKDETPFKSFTGQGVEKINDTVRSIYHNKCNNHDACKEALLALKRIDHLQGFERQPHQYSKKMMSTGASDIFEQRRKRPRLCVASTEDDAPPMNEIDVDTMTIHEIKTTLKEMGIATRVRREDKLRENSQESYF</sequence>
<name>A0A9W9Z7J9_9CNID</name>
<gene>
    <name evidence="1" type="ORF">OS493_038389</name>
</gene>
<evidence type="ECO:0000313" key="2">
    <source>
        <dbReference type="Proteomes" id="UP001163046"/>
    </source>
</evidence>
<accession>A0A9W9Z7J9</accession>
<reference evidence="1" key="1">
    <citation type="submission" date="2023-01" db="EMBL/GenBank/DDBJ databases">
        <title>Genome assembly of the deep-sea coral Lophelia pertusa.</title>
        <authorList>
            <person name="Herrera S."/>
            <person name="Cordes E."/>
        </authorList>
    </citation>
    <scope>NUCLEOTIDE SEQUENCE</scope>
    <source>
        <strain evidence="1">USNM1676648</strain>
        <tissue evidence="1">Polyp</tissue>
    </source>
</reference>
<dbReference type="EMBL" id="MU826445">
    <property type="protein sequence ID" value="KAJ7375859.1"/>
    <property type="molecule type" value="Genomic_DNA"/>
</dbReference>
<organism evidence="1 2">
    <name type="scientific">Desmophyllum pertusum</name>
    <dbReference type="NCBI Taxonomy" id="174260"/>
    <lineage>
        <taxon>Eukaryota</taxon>
        <taxon>Metazoa</taxon>
        <taxon>Cnidaria</taxon>
        <taxon>Anthozoa</taxon>
        <taxon>Hexacorallia</taxon>
        <taxon>Scleractinia</taxon>
        <taxon>Caryophylliina</taxon>
        <taxon>Caryophylliidae</taxon>
        <taxon>Desmophyllum</taxon>
    </lineage>
</organism>
<dbReference type="AlphaFoldDB" id="A0A9W9Z7J9"/>
<proteinExistence type="predicted"/>
<comment type="caution">
    <text evidence="1">The sequence shown here is derived from an EMBL/GenBank/DDBJ whole genome shotgun (WGS) entry which is preliminary data.</text>
</comment>
<protein>
    <submittedName>
        <fullName evidence="1">Uncharacterized protein</fullName>
    </submittedName>
</protein>
<dbReference type="Proteomes" id="UP001163046">
    <property type="component" value="Unassembled WGS sequence"/>
</dbReference>
<keyword evidence="2" id="KW-1185">Reference proteome</keyword>